<dbReference type="EMBL" id="KI660250">
    <property type="protein sequence ID" value="ETN76099.1"/>
    <property type="molecule type" value="Genomic_DNA"/>
</dbReference>
<evidence type="ECO:0000259" key="2">
    <source>
        <dbReference type="Pfam" id="PF10328"/>
    </source>
</evidence>
<feature type="domain" description="7TM GPCR serpentine receptor class x (Srx)" evidence="2">
    <location>
        <begin position="67"/>
        <end position="120"/>
    </location>
</feature>
<keyword evidence="1" id="KW-1133">Transmembrane helix</keyword>
<dbReference type="Proteomes" id="UP000053676">
    <property type="component" value="Unassembled WGS sequence"/>
</dbReference>
<sequence>MNDVKNLVRNHKHIHLKNNLRKDLRNSISSHQNRSHHLEKAPFSPFLMETDRDRLDQIIAGIIILAIALVGGAVNISALMVIYRSPMFHNSFGILCASHIISDIGFLLPHIFWAAPSEILYV</sequence>
<proteinExistence type="predicted"/>
<keyword evidence="1" id="KW-0472">Membrane</keyword>
<evidence type="ECO:0000313" key="4">
    <source>
        <dbReference type="Proteomes" id="UP000053676"/>
    </source>
</evidence>
<dbReference type="SUPFAM" id="SSF81321">
    <property type="entry name" value="Family A G protein-coupled receptor-like"/>
    <property type="match status" value="1"/>
</dbReference>
<evidence type="ECO:0000313" key="3">
    <source>
        <dbReference type="EMBL" id="ETN76099.1"/>
    </source>
</evidence>
<gene>
    <name evidence="3" type="ORF">NECAME_11924</name>
</gene>
<keyword evidence="4" id="KW-1185">Reference proteome</keyword>
<dbReference type="OrthoDB" id="5874085at2759"/>
<protein>
    <recommendedName>
        <fullName evidence="2">7TM GPCR serpentine receptor class x (Srx) domain-containing protein</fullName>
    </recommendedName>
</protein>
<dbReference type="Pfam" id="PF10328">
    <property type="entry name" value="7TM_GPCR_Srx"/>
    <property type="match status" value="1"/>
</dbReference>
<organism evidence="3 4">
    <name type="scientific">Necator americanus</name>
    <name type="common">Human hookworm</name>
    <dbReference type="NCBI Taxonomy" id="51031"/>
    <lineage>
        <taxon>Eukaryota</taxon>
        <taxon>Metazoa</taxon>
        <taxon>Ecdysozoa</taxon>
        <taxon>Nematoda</taxon>
        <taxon>Chromadorea</taxon>
        <taxon>Rhabditida</taxon>
        <taxon>Rhabditina</taxon>
        <taxon>Rhabditomorpha</taxon>
        <taxon>Strongyloidea</taxon>
        <taxon>Ancylostomatidae</taxon>
        <taxon>Bunostominae</taxon>
        <taxon>Necator</taxon>
    </lineage>
</organism>
<name>W2T3G1_NECAM</name>
<evidence type="ECO:0000256" key="1">
    <source>
        <dbReference type="SAM" id="Phobius"/>
    </source>
</evidence>
<accession>W2T3G1</accession>
<dbReference type="PANTHER" id="PTHR23017:SF3">
    <property type="entry name" value="G-PROTEIN COUPLED RECEPTORS FAMILY 1 PROFILE DOMAIN-CONTAINING PROTEIN"/>
    <property type="match status" value="1"/>
</dbReference>
<feature type="transmembrane region" description="Helical" evidence="1">
    <location>
        <begin position="94"/>
        <end position="115"/>
    </location>
</feature>
<feature type="transmembrane region" description="Helical" evidence="1">
    <location>
        <begin position="58"/>
        <end position="82"/>
    </location>
</feature>
<dbReference type="PANTHER" id="PTHR23017">
    <property type="entry name" value="SERPENTINE RECEPTOR, CLASS X"/>
    <property type="match status" value="1"/>
</dbReference>
<dbReference type="AlphaFoldDB" id="W2T3G1"/>
<reference evidence="4" key="1">
    <citation type="journal article" date="2014" name="Nat. Genet.">
        <title>Genome of the human hookworm Necator americanus.</title>
        <authorList>
            <person name="Tang Y.T."/>
            <person name="Gao X."/>
            <person name="Rosa B.A."/>
            <person name="Abubucker S."/>
            <person name="Hallsworth-Pepin K."/>
            <person name="Martin J."/>
            <person name="Tyagi R."/>
            <person name="Heizer E."/>
            <person name="Zhang X."/>
            <person name="Bhonagiri-Palsikar V."/>
            <person name="Minx P."/>
            <person name="Warren W.C."/>
            <person name="Wang Q."/>
            <person name="Zhan B."/>
            <person name="Hotez P.J."/>
            <person name="Sternberg P.W."/>
            <person name="Dougall A."/>
            <person name="Gaze S.T."/>
            <person name="Mulvenna J."/>
            <person name="Sotillo J."/>
            <person name="Ranganathan S."/>
            <person name="Rabelo E.M."/>
            <person name="Wilson R.K."/>
            <person name="Felgner P.L."/>
            <person name="Bethony J."/>
            <person name="Hawdon J.M."/>
            <person name="Gasser R.B."/>
            <person name="Loukas A."/>
            <person name="Mitreva M."/>
        </authorList>
    </citation>
    <scope>NUCLEOTIDE SEQUENCE [LARGE SCALE GENOMIC DNA]</scope>
</reference>
<dbReference type="Gene3D" id="1.20.1070.10">
    <property type="entry name" value="Rhodopsin 7-helix transmembrane proteins"/>
    <property type="match status" value="1"/>
</dbReference>
<keyword evidence="1" id="KW-0812">Transmembrane</keyword>
<dbReference type="KEGG" id="nai:NECAME_11924"/>
<dbReference type="InterPro" id="IPR019430">
    <property type="entry name" value="7TM_GPCR_serpentine_rcpt_Srx"/>
</dbReference>